<protein>
    <submittedName>
        <fullName evidence="2">Uncharacterized protein LOC111458605</fullName>
    </submittedName>
</protein>
<dbReference type="InterPro" id="IPR010683">
    <property type="entry name" value="DUF1262"/>
</dbReference>
<dbReference type="KEGG" id="cmos:111458605"/>
<dbReference type="Proteomes" id="UP000504609">
    <property type="component" value="Unplaced"/>
</dbReference>
<accession>A0A6J1GYA9</accession>
<proteinExistence type="predicted"/>
<dbReference type="PANTHER" id="PTHR31050">
    <property type="entry name" value="OS08G0413200 PROTEIN"/>
    <property type="match status" value="1"/>
</dbReference>
<evidence type="ECO:0000313" key="1">
    <source>
        <dbReference type="Proteomes" id="UP000504609"/>
    </source>
</evidence>
<organism evidence="1 2">
    <name type="scientific">Cucurbita moschata</name>
    <name type="common">Winter crookneck squash</name>
    <name type="synonym">Cucurbita pepo var. moschata</name>
    <dbReference type="NCBI Taxonomy" id="3662"/>
    <lineage>
        <taxon>Eukaryota</taxon>
        <taxon>Viridiplantae</taxon>
        <taxon>Streptophyta</taxon>
        <taxon>Embryophyta</taxon>
        <taxon>Tracheophyta</taxon>
        <taxon>Spermatophyta</taxon>
        <taxon>Magnoliopsida</taxon>
        <taxon>eudicotyledons</taxon>
        <taxon>Gunneridae</taxon>
        <taxon>Pentapetalae</taxon>
        <taxon>rosids</taxon>
        <taxon>fabids</taxon>
        <taxon>Cucurbitales</taxon>
        <taxon>Cucurbitaceae</taxon>
        <taxon>Cucurbiteae</taxon>
        <taxon>Cucurbita</taxon>
    </lineage>
</organism>
<reference evidence="2" key="1">
    <citation type="submission" date="2025-08" db="UniProtKB">
        <authorList>
            <consortium name="RefSeq"/>
        </authorList>
    </citation>
    <scope>IDENTIFICATION</scope>
    <source>
        <tissue evidence="2">Young leaves</tissue>
    </source>
</reference>
<evidence type="ECO:0000313" key="2">
    <source>
        <dbReference type="RefSeq" id="XP_022957132.1"/>
    </source>
</evidence>
<dbReference type="PANTHER" id="PTHR31050:SF14">
    <property type="entry name" value="DUF1618 DOMAIN-CONTAINING PROTEIN"/>
    <property type="match status" value="1"/>
</dbReference>
<sequence length="385" mass="43666">MYVTRPLSLYRNSPSALSLPPPEGPSSGILVIKDEAAESKWLFGMLKDETVSVPPFPQNKKLWLSNTMVVATNTFVDYIYALFIPVLDQPLSSNQYYIIKSQGSEKGLAYVSSKDEGRSRLLGVADAPLQKFDPTNAYQKFEISNDTFCGKPNGFVFKSVASDGITPYSMTRKGWRAYTKTLDTFQPTAEALGLDAALRARLPQLTFSLPCRSSTPVVVGKWYCPFIFVRELGVDYQINNSPYYEMTLEQSWEEIFWCENYRDGGRGVDVDVSVKKEVVSVEGKAVGDVSVSDGVAWLVPTRVGLSLAVVERMKWEEHRGGFEWVGEGGEKEVKMQRREEFEGVGMWKRFVCYVLVERFVLKRRDGSLVLTWEFRHTHQITTKWE</sequence>
<dbReference type="Pfam" id="PF06880">
    <property type="entry name" value="DUF1262"/>
    <property type="match status" value="1"/>
</dbReference>
<dbReference type="AlphaFoldDB" id="A0A6J1GYA9"/>
<dbReference type="RefSeq" id="XP_022957132.1">
    <property type="nucleotide sequence ID" value="XM_023101364.1"/>
</dbReference>
<gene>
    <name evidence="2" type="primary">LOC111458605</name>
</gene>
<name>A0A6J1GYA9_CUCMO</name>
<keyword evidence="1" id="KW-1185">Reference proteome</keyword>
<dbReference type="GeneID" id="111458605"/>